<proteinExistence type="predicted"/>
<organism evidence="1 2">
    <name type="scientific">Hypholoma sublateritium (strain FD-334 SS-4)</name>
    <dbReference type="NCBI Taxonomy" id="945553"/>
    <lineage>
        <taxon>Eukaryota</taxon>
        <taxon>Fungi</taxon>
        <taxon>Dikarya</taxon>
        <taxon>Basidiomycota</taxon>
        <taxon>Agaricomycotina</taxon>
        <taxon>Agaricomycetes</taxon>
        <taxon>Agaricomycetidae</taxon>
        <taxon>Agaricales</taxon>
        <taxon>Agaricineae</taxon>
        <taxon>Strophariaceae</taxon>
        <taxon>Hypholoma</taxon>
    </lineage>
</organism>
<accession>A0A0D2ND87</accession>
<reference evidence="2" key="1">
    <citation type="submission" date="2014-04" db="EMBL/GenBank/DDBJ databases">
        <title>Evolutionary Origins and Diversification of the Mycorrhizal Mutualists.</title>
        <authorList>
            <consortium name="DOE Joint Genome Institute"/>
            <consortium name="Mycorrhizal Genomics Consortium"/>
            <person name="Kohler A."/>
            <person name="Kuo A."/>
            <person name="Nagy L.G."/>
            <person name="Floudas D."/>
            <person name="Copeland A."/>
            <person name="Barry K.W."/>
            <person name="Cichocki N."/>
            <person name="Veneault-Fourrey C."/>
            <person name="LaButti K."/>
            <person name="Lindquist E.A."/>
            <person name="Lipzen A."/>
            <person name="Lundell T."/>
            <person name="Morin E."/>
            <person name="Murat C."/>
            <person name="Riley R."/>
            <person name="Ohm R."/>
            <person name="Sun H."/>
            <person name="Tunlid A."/>
            <person name="Henrissat B."/>
            <person name="Grigoriev I.V."/>
            <person name="Hibbett D.S."/>
            <person name="Martin F."/>
        </authorList>
    </citation>
    <scope>NUCLEOTIDE SEQUENCE [LARGE SCALE GENOMIC DNA]</scope>
    <source>
        <strain evidence="2">FD-334 SS-4</strain>
    </source>
</reference>
<keyword evidence="2" id="KW-1185">Reference proteome</keyword>
<evidence type="ECO:0000313" key="2">
    <source>
        <dbReference type="Proteomes" id="UP000054270"/>
    </source>
</evidence>
<dbReference type="AlphaFoldDB" id="A0A0D2ND87"/>
<protein>
    <recommendedName>
        <fullName evidence="3">F-box domain-containing protein</fullName>
    </recommendedName>
</protein>
<evidence type="ECO:0000313" key="1">
    <source>
        <dbReference type="EMBL" id="KJA17049.1"/>
    </source>
</evidence>
<gene>
    <name evidence="1" type="ORF">HYPSUDRAFT_46780</name>
</gene>
<dbReference type="EMBL" id="KN817610">
    <property type="protein sequence ID" value="KJA17049.1"/>
    <property type="molecule type" value="Genomic_DNA"/>
</dbReference>
<evidence type="ECO:0008006" key="3">
    <source>
        <dbReference type="Google" id="ProtNLM"/>
    </source>
</evidence>
<dbReference type="Proteomes" id="UP000054270">
    <property type="component" value="Unassembled WGS sequence"/>
</dbReference>
<name>A0A0D2ND87_HYPSF</name>
<sequence length="459" mass="51662">MPPREGHIPLELIEEIIDGLSAETSLRTVRRSVLSNIALVSRSCRYRVNTQRFSQINIGIHQMDMAQIQTLARILASDMWQKDDGPAQHVRSMTLVLGTTDNRNLLSDPFKSQLIASILDVIFRHGDGTSVHTDINYTLSINTAIYAYSDPQHDGPAYGLPFTILDPAVVGALYRLCRSSLLNTLSLQTIWDVPSSIVLTSALTRLLLHRVHFTPSGSSNVLPFRNLKHLRVEMSPSLLDGVLGSTGEFPFSLETVRFKVNYAGGYEILRRLSKSIVHLILAIVHHSASDSRQSGIDSSVIEYSGFLKLRVLEICLSDFFRPVFADEDAILNNPEQQPIFLRIFNLLPTNTPPILLININIELNYDHPVMSSHSGLDQLYHRMYHPSLIRLLEHCSDHSQITLDIDLDVVLDPDFASPIRHTLKSLAEEYEEYFRGLLSCLVRIEGLSVLVHVSILRMQ</sequence>